<evidence type="ECO:0000259" key="1">
    <source>
        <dbReference type="Pfam" id="PF03551"/>
    </source>
</evidence>
<dbReference type="STRING" id="348151.IV55_GL000653"/>
<proteinExistence type="predicted"/>
<dbReference type="EMBL" id="BJUD01000076">
    <property type="protein sequence ID" value="GEK29591.1"/>
    <property type="molecule type" value="Genomic_DNA"/>
</dbReference>
<sequence length="189" mass="20964">MYTLFVLGELLDNPLSGYQLRDILGYVIGTRVKVSWGNIYPLLDKLSTSGDITLTAVADENTHPQKLATITEQGIQHFRELMSAPIKPGKNEELEYVFKLDNLHHVSTDQAIGVLTNFIDYQKEIQAVAEHAITSINGNEHIQPTDQFTSSSLNRYRVGQAVAAIAWAQALQKELAAGVLTKLRSKESL</sequence>
<evidence type="ECO:0000313" key="5">
    <source>
        <dbReference type="Proteomes" id="UP000321429"/>
    </source>
</evidence>
<feature type="domain" description="Transcription regulator PadR N-terminal" evidence="1">
    <location>
        <begin position="6"/>
        <end position="79"/>
    </location>
</feature>
<evidence type="ECO:0000313" key="2">
    <source>
        <dbReference type="EMBL" id="GEK29591.1"/>
    </source>
</evidence>
<reference evidence="3 4" key="1">
    <citation type="journal article" date="2015" name="Genome Announc.">
        <title>Expanding the biotechnology potential of lactobacilli through comparative genomics of 213 strains and associated genera.</title>
        <authorList>
            <person name="Sun Z."/>
            <person name="Harris H.M."/>
            <person name="McCann A."/>
            <person name="Guo C."/>
            <person name="Argimon S."/>
            <person name="Zhang W."/>
            <person name="Yang X."/>
            <person name="Jeffery I.B."/>
            <person name="Cooney J.C."/>
            <person name="Kagawa T.F."/>
            <person name="Liu W."/>
            <person name="Song Y."/>
            <person name="Salvetti E."/>
            <person name="Wrobel A."/>
            <person name="Rasinkangas P."/>
            <person name="Parkhill J."/>
            <person name="Rea M.C."/>
            <person name="O'Sullivan O."/>
            <person name="Ritari J."/>
            <person name="Douillard F.P."/>
            <person name="Paul Ross R."/>
            <person name="Yang R."/>
            <person name="Briner A.E."/>
            <person name="Felis G.E."/>
            <person name="de Vos W.M."/>
            <person name="Barrangou R."/>
            <person name="Klaenhammer T.R."/>
            <person name="Caufield P.W."/>
            <person name="Cui Y."/>
            <person name="Zhang H."/>
            <person name="O'Toole P.W."/>
        </authorList>
    </citation>
    <scope>NUCLEOTIDE SEQUENCE [LARGE SCALE GENOMIC DNA]</scope>
    <source>
        <strain evidence="3 4">DSM 22696</strain>
    </source>
</reference>
<comment type="caution">
    <text evidence="3">The sequence shown here is derived from an EMBL/GenBank/DDBJ whole genome shotgun (WGS) entry which is preliminary data.</text>
</comment>
<dbReference type="InterPro" id="IPR005149">
    <property type="entry name" value="Tscrpt_reg_PadR_N"/>
</dbReference>
<gene>
    <name evidence="3" type="ORF">IV55_GL000653</name>
    <name evidence="2" type="ORF">LSI01_19020</name>
</gene>
<dbReference type="InterPro" id="IPR036390">
    <property type="entry name" value="WH_DNA-bd_sf"/>
</dbReference>
<dbReference type="Proteomes" id="UP000321429">
    <property type="component" value="Unassembled WGS sequence"/>
</dbReference>
<dbReference type="EMBL" id="JQCB01000018">
    <property type="protein sequence ID" value="KRN93992.1"/>
    <property type="molecule type" value="Genomic_DNA"/>
</dbReference>
<organism evidence="3 4">
    <name type="scientific">Furfurilactobacillus siliginis</name>
    <dbReference type="NCBI Taxonomy" id="348151"/>
    <lineage>
        <taxon>Bacteria</taxon>
        <taxon>Bacillati</taxon>
        <taxon>Bacillota</taxon>
        <taxon>Bacilli</taxon>
        <taxon>Lactobacillales</taxon>
        <taxon>Lactobacillaceae</taxon>
        <taxon>Furfurilactobacillus</taxon>
    </lineage>
</organism>
<evidence type="ECO:0000313" key="3">
    <source>
        <dbReference type="EMBL" id="KRN93992.1"/>
    </source>
</evidence>
<reference evidence="2 5" key="2">
    <citation type="submission" date="2019-07" db="EMBL/GenBank/DDBJ databases">
        <title>Whole genome shotgun sequence of Lactobacillus siliginis NBRC 101315.</title>
        <authorList>
            <person name="Hosoyama A."/>
            <person name="Uohara A."/>
            <person name="Ohji S."/>
            <person name="Ichikawa N."/>
        </authorList>
    </citation>
    <scope>NUCLEOTIDE SEQUENCE [LARGE SCALE GENOMIC DNA]</scope>
    <source>
        <strain evidence="2 5">NBRC 101315</strain>
    </source>
</reference>
<evidence type="ECO:0000313" key="4">
    <source>
        <dbReference type="Proteomes" id="UP000051139"/>
    </source>
</evidence>
<dbReference type="InterPro" id="IPR036388">
    <property type="entry name" value="WH-like_DNA-bd_sf"/>
</dbReference>
<dbReference type="Pfam" id="PF03551">
    <property type="entry name" value="PadR"/>
    <property type="match status" value="1"/>
</dbReference>
<dbReference type="Proteomes" id="UP000051139">
    <property type="component" value="Unassembled WGS sequence"/>
</dbReference>
<protein>
    <submittedName>
        <fullName evidence="2">PadR family transcriptional regulator</fullName>
    </submittedName>
</protein>
<dbReference type="AlphaFoldDB" id="A0A0R2KWS7"/>
<dbReference type="SUPFAM" id="SSF46785">
    <property type="entry name" value="Winged helix' DNA-binding domain"/>
    <property type="match status" value="1"/>
</dbReference>
<dbReference type="PATRIC" id="fig|348151.3.peg.668"/>
<dbReference type="Gene3D" id="1.10.10.10">
    <property type="entry name" value="Winged helix-like DNA-binding domain superfamily/Winged helix DNA-binding domain"/>
    <property type="match status" value="1"/>
</dbReference>
<accession>A0A0R2KWS7</accession>
<keyword evidence="4" id="KW-1185">Reference proteome</keyword>
<name>A0A0R2KWS7_9LACO</name>